<dbReference type="GO" id="GO:0016887">
    <property type="term" value="F:ATP hydrolysis activity"/>
    <property type="evidence" value="ECO:0007669"/>
    <property type="project" value="InterPro"/>
</dbReference>
<evidence type="ECO:0000259" key="7">
    <source>
        <dbReference type="PROSITE" id="PS50893"/>
    </source>
</evidence>
<evidence type="ECO:0000256" key="1">
    <source>
        <dbReference type="ARBA" id="ARBA00022448"/>
    </source>
</evidence>
<keyword evidence="5" id="KW-1278">Translocase</keyword>
<dbReference type="GO" id="GO:0140359">
    <property type="term" value="F:ABC-type transporter activity"/>
    <property type="evidence" value="ECO:0007669"/>
    <property type="project" value="UniProtKB-ARBA"/>
</dbReference>
<dbReference type="InterPro" id="IPR017871">
    <property type="entry name" value="ABC_transporter-like_CS"/>
</dbReference>
<dbReference type="SUPFAM" id="SSF52540">
    <property type="entry name" value="P-loop containing nucleoside triphosphate hydrolases"/>
    <property type="match status" value="1"/>
</dbReference>
<dbReference type="GO" id="GO:0005524">
    <property type="term" value="F:ATP binding"/>
    <property type="evidence" value="ECO:0007669"/>
    <property type="project" value="UniProtKB-KW"/>
</dbReference>
<evidence type="ECO:0000313" key="10">
    <source>
        <dbReference type="Proteomes" id="UP000472573"/>
    </source>
</evidence>
<dbReference type="Proteomes" id="UP000743107">
    <property type="component" value="Unassembled WGS sequence"/>
</dbReference>
<dbReference type="FunFam" id="3.40.50.300:FF:000042">
    <property type="entry name" value="Maltose/maltodextrin ABC transporter, ATP-binding protein"/>
    <property type="match status" value="1"/>
</dbReference>
<dbReference type="InterPro" id="IPR003439">
    <property type="entry name" value="ABC_transporter-like_ATP-bd"/>
</dbReference>
<sequence>MTELNVENLSKSYDKKNYILKKLNFKIHDGELVSILGPSGCGKTTTLRIIAGLLEQTDGNILVDNSDVSNVPVHKRNFGMVFQSYALFPHLTVFENVAFGLKRRHETIEDIKNKVAKMLRITGLEKLAQRLPKELSGGQQQRVSLARALVVNPRLLLMDEPLSNLDAKLRISMREEIRKLQQELHITSIFVTHDQEECFAISDRVAVMNNGRIEQFDTPQMIYNHPKTIFVAQFIGYSNFLKVDQISENNKFLVQGVELTCSQKSSNATCLTIRPDRIKFGKGANTIEGIISSVTYLGTAYRYIINTKIGELKIDWPGERIELNQKVTLHLDENALIPLEG</sequence>
<dbReference type="Pfam" id="PF00005">
    <property type="entry name" value="ABC_tran"/>
    <property type="match status" value="1"/>
</dbReference>
<reference evidence="9" key="4">
    <citation type="submission" date="2020-11" db="EMBL/GenBank/DDBJ databases">
        <title>Antibiotic susceptibility profiles of Pediococcus pentosaceus from various origins and their implications for the safety assessment of strains with food-technology applications.</title>
        <authorList>
            <person name="Shani N."/>
            <person name="Oberhaensli S."/>
            <person name="Arias E."/>
        </authorList>
    </citation>
    <scope>NUCLEOTIDE SEQUENCE</scope>
    <source>
        <strain evidence="9">FAM 19164</strain>
    </source>
</reference>
<dbReference type="InterPro" id="IPR013611">
    <property type="entry name" value="Transp-assoc_OB_typ2"/>
</dbReference>
<dbReference type="Pfam" id="PF08402">
    <property type="entry name" value="TOBE_2"/>
    <property type="match status" value="1"/>
</dbReference>
<accession>A0A6L4ZZH3</accession>
<dbReference type="PANTHER" id="PTHR43875:SF15">
    <property type="entry name" value="TREHALOSE IMPORT ATP-BINDING PROTEIN SUGC"/>
    <property type="match status" value="1"/>
</dbReference>
<evidence type="ECO:0000256" key="4">
    <source>
        <dbReference type="ARBA" id="ARBA00022840"/>
    </source>
</evidence>
<dbReference type="SMART" id="SM00382">
    <property type="entry name" value="AAA"/>
    <property type="match status" value="1"/>
</dbReference>
<dbReference type="PROSITE" id="PS00211">
    <property type="entry name" value="ABC_TRANSPORTER_1"/>
    <property type="match status" value="1"/>
</dbReference>
<dbReference type="PANTHER" id="PTHR43875">
    <property type="entry name" value="MALTODEXTRIN IMPORT ATP-BINDING PROTEIN MSMX"/>
    <property type="match status" value="1"/>
</dbReference>
<reference evidence="10" key="3">
    <citation type="submission" date="2020-03" db="EMBL/GenBank/DDBJ databases">
        <title>SpeciesPrimer: A bioinformatics pipeline dedicated to the design of qPCR primers for the quantification of bacterial species.</title>
        <authorList>
            <person name="Dreier M."/>
            <person name="Berthoud H."/>
            <person name="Shani N."/>
            <person name="Wechsler D."/>
            <person name="Junier P."/>
        </authorList>
    </citation>
    <scope>NUCLEOTIDE SEQUENCE [LARGE SCALE GENOMIC DNA]</scope>
    <source>
        <strain evidence="10">FAM13073</strain>
    </source>
</reference>
<evidence type="ECO:0000313" key="11">
    <source>
        <dbReference type="Proteomes" id="UP000743107"/>
    </source>
</evidence>
<dbReference type="RefSeq" id="WP_138428909.1">
    <property type="nucleotide sequence ID" value="NZ_CP023655.1"/>
</dbReference>
<proteinExistence type="predicted"/>
<dbReference type="SUPFAM" id="SSF50331">
    <property type="entry name" value="MOP-like"/>
    <property type="match status" value="1"/>
</dbReference>
<evidence type="ECO:0000256" key="5">
    <source>
        <dbReference type="ARBA" id="ARBA00022967"/>
    </source>
</evidence>
<keyword evidence="2" id="KW-1003">Cell membrane</keyword>
<dbReference type="EMBL" id="JADOFV010000005">
    <property type="protein sequence ID" value="MBF7127999.1"/>
    <property type="molecule type" value="Genomic_DNA"/>
</dbReference>
<dbReference type="InterPro" id="IPR047641">
    <property type="entry name" value="ABC_transpr_MalK/UgpC-like"/>
</dbReference>
<evidence type="ECO:0000313" key="9">
    <source>
        <dbReference type="EMBL" id="MBF7127999.1"/>
    </source>
</evidence>
<dbReference type="Gene3D" id="3.40.50.300">
    <property type="entry name" value="P-loop containing nucleotide triphosphate hydrolases"/>
    <property type="match status" value="1"/>
</dbReference>
<feature type="domain" description="ABC transporter" evidence="7">
    <location>
        <begin position="4"/>
        <end position="235"/>
    </location>
</feature>
<reference evidence="8" key="2">
    <citation type="submission" date="2019-12" db="EMBL/GenBank/DDBJ databases">
        <title>SpeciesPrimer: A bioinformatics pipeline dedicated to the design of qPCR primers for the quantification of bacterial species.</title>
        <authorList>
            <person name="Dreier M."/>
            <person name="Berthoud H."/>
            <person name="Shani N."/>
            <person name="Wechsler D."/>
            <person name="Junier P."/>
        </authorList>
    </citation>
    <scope>NUCLEOTIDE SEQUENCE</scope>
    <source>
        <strain evidence="8">FAM13073</strain>
    </source>
</reference>
<dbReference type="InterPro" id="IPR008995">
    <property type="entry name" value="Mo/tungstate-bd_C_term_dom"/>
</dbReference>
<keyword evidence="6" id="KW-0472">Membrane</keyword>
<dbReference type="EMBL" id="WENB01000005">
    <property type="protein sequence ID" value="KAF0412589.1"/>
    <property type="molecule type" value="Genomic_DNA"/>
</dbReference>
<evidence type="ECO:0000256" key="2">
    <source>
        <dbReference type="ARBA" id="ARBA00022475"/>
    </source>
</evidence>
<dbReference type="Gene3D" id="2.40.50.100">
    <property type="match status" value="1"/>
</dbReference>
<evidence type="ECO:0000256" key="6">
    <source>
        <dbReference type="ARBA" id="ARBA00023136"/>
    </source>
</evidence>
<dbReference type="InterPro" id="IPR027417">
    <property type="entry name" value="P-loop_NTPase"/>
</dbReference>
<keyword evidence="10" id="KW-1185">Reference proteome</keyword>
<dbReference type="InterPro" id="IPR003593">
    <property type="entry name" value="AAA+_ATPase"/>
</dbReference>
<reference evidence="8" key="1">
    <citation type="submission" date="2019-10" db="EMBL/GenBank/DDBJ databases">
        <authorList>
            <person name="Irmler S."/>
            <person name="Berthoud H."/>
            <person name="Roetschi A."/>
            <person name="Arias E."/>
            <person name="Shani N."/>
            <person name="Wuethrich D."/>
            <person name="Bruggmann R."/>
        </authorList>
    </citation>
    <scope>NUCLEOTIDE SEQUENCE</scope>
    <source>
        <strain evidence="8">FAM13073</strain>
    </source>
</reference>
<keyword evidence="1" id="KW-0813">Transport</keyword>
<evidence type="ECO:0000313" key="8">
    <source>
        <dbReference type="EMBL" id="KAF0412589.1"/>
    </source>
</evidence>
<dbReference type="GO" id="GO:0055052">
    <property type="term" value="C:ATP-binding cassette (ABC) transporter complex, substrate-binding subunit-containing"/>
    <property type="evidence" value="ECO:0007669"/>
    <property type="project" value="TreeGrafter"/>
</dbReference>
<keyword evidence="3" id="KW-0547">Nucleotide-binding</keyword>
<dbReference type="Proteomes" id="UP000472573">
    <property type="component" value="Unassembled WGS sequence"/>
</dbReference>
<dbReference type="PROSITE" id="PS50893">
    <property type="entry name" value="ABC_TRANSPORTER_2"/>
    <property type="match status" value="1"/>
</dbReference>
<keyword evidence="4 9" id="KW-0067">ATP-binding</keyword>
<evidence type="ECO:0000256" key="3">
    <source>
        <dbReference type="ARBA" id="ARBA00022741"/>
    </source>
</evidence>
<gene>
    <name evidence="8" type="ORF">GBO79_08480</name>
    <name evidence="9" type="ORF">ITQ97_09340</name>
</gene>
<name>A0A6L4ZZH3_PEDPE</name>
<protein>
    <submittedName>
        <fullName evidence="9">ABC transporter ATP-binding protein</fullName>
    </submittedName>
    <submittedName>
        <fullName evidence="8">ATP-binding cassette domain-containing protein</fullName>
    </submittedName>
</protein>
<dbReference type="AlphaFoldDB" id="A0A6L4ZZH3"/>
<organism evidence="9 11">
    <name type="scientific">Pediococcus pentosaceus</name>
    <dbReference type="NCBI Taxonomy" id="1255"/>
    <lineage>
        <taxon>Bacteria</taxon>
        <taxon>Bacillati</taxon>
        <taxon>Bacillota</taxon>
        <taxon>Bacilli</taxon>
        <taxon>Lactobacillales</taxon>
        <taxon>Lactobacillaceae</taxon>
        <taxon>Pediococcus</taxon>
    </lineage>
</organism>
<comment type="caution">
    <text evidence="9">The sequence shown here is derived from an EMBL/GenBank/DDBJ whole genome shotgun (WGS) entry which is preliminary data.</text>
</comment>